<feature type="compositionally biased region" description="Polar residues" evidence="4">
    <location>
        <begin position="58"/>
        <end position="67"/>
    </location>
</feature>
<feature type="domain" description="Peptidase S33 tripeptidyl aminopeptidase-like C-terminal" evidence="6">
    <location>
        <begin position="441"/>
        <end position="534"/>
    </location>
</feature>
<evidence type="ECO:0000313" key="7">
    <source>
        <dbReference type="EMBL" id="MDQ1027967.1"/>
    </source>
</evidence>
<dbReference type="Pfam" id="PF08386">
    <property type="entry name" value="Abhydrolase_4"/>
    <property type="match status" value="1"/>
</dbReference>
<keyword evidence="2" id="KW-0732">Signal</keyword>
<name>A0ABU0SXE1_9ACTN</name>
<evidence type="ECO:0000256" key="1">
    <source>
        <dbReference type="ARBA" id="ARBA00010088"/>
    </source>
</evidence>
<keyword evidence="8" id="KW-1185">Reference proteome</keyword>
<evidence type="ECO:0000256" key="2">
    <source>
        <dbReference type="ARBA" id="ARBA00022729"/>
    </source>
</evidence>
<comment type="caution">
    <text evidence="7">The sequence shown here is derived from an EMBL/GenBank/DDBJ whole genome shotgun (WGS) entry which is preliminary data.</text>
</comment>
<accession>A0ABU0SXE1</accession>
<proteinExistence type="inferred from homology"/>
<evidence type="ECO:0000259" key="5">
    <source>
        <dbReference type="Pfam" id="PF00561"/>
    </source>
</evidence>
<dbReference type="InterPro" id="IPR029058">
    <property type="entry name" value="AB_hydrolase_fold"/>
</dbReference>
<dbReference type="InterPro" id="IPR013595">
    <property type="entry name" value="Pept_S33_TAP-like_C"/>
</dbReference>
<reference evidence="7 8" key="1">
    <citation type="submission" date="2023-07" db="EMBL/GenBank/DDBJ databases">
        <title>Comparative genomics of wheat-associated soil bacteria to identify genetic determinants of phenazine resistance.</title>
        <authorList>
            <person name="Mouncey N."/>
        </authorList>
    </citation>
    <scope>NUCLEOTIDE SEQUENCE [LARGE SCALE GENOMIC DNA]</scope>
    <source>
        <strain evidence="7 8">V2I4</strain>
    </source>
</reference>
<keyword evidence="3" id="KW-0378">Hydrolase</keyword>
<evidence type="ECO:0000313" key="8">
    <source>
        <dbReference type="Proteomes" id="UP001230328"/>
    </source>
</evidence>
<dbReference type="Pfam" id="PF00561">
    <property type="entry name" value="Abhydrolase_1"/>
    <property type="match status" value="1"/>
</dbReference>
<comment type="similarity">
    <text evidence="1">Belongs to the peptidase S33 family.</text>
</comment>
<feature type="compositionally biased region" description="Basic and acidic residues" evidence="4">
    <location>
        <begin position="1"/>
        <end position="15"/>
    </location>
</feature>
<dbReference type="SUPFAM" id="SSF53474">
    <property type="entry name" value="alpha/beta-Hydrolases"/>
    <property type="match status" value="1"/>
</dbReference>
<sequence length="572" mass="61478">MTTHDHVPPGRDGRPTHRLRFRSGSGTRKGLTRLRIAAAAVTALVVAGSGAQAMAAQTDPTTATASKGSLPAPPVPSLSWTDCQGGFECANADVPLDYRAPEGRKITLAVIRKKAADQTKRKGTLFMQPGGPGNSGVDFVRGNYDDLPAALRDSFDVFGYDVRGVARSSALECWDDTRYTKAVTDAKGAPGPDAFGPALREAAEFNQACTDKSADLLPFVGTEYVARDIDLLRQALGEEQLTYYGRSFGTYIGTVYAALFPKRVRALALDGAYDPVHYANQPYSYDKPQYLALDGAMSRFLDWCKADQATCGFGDGDPRAAFEKLKRDLDANPVPTASGGLANGYTLVYRLMFNINSGKVIWPSFGEALRKAQQRDNTSFLLRPPSPGSFDFLVPNVVVECVDKDYPRDQALLQRNVTAYAKAAPLLGPAMAFGPPTYDHQHATACTQWPGERVSRYDGSYRAKGSKPILVLGTTGDPDTPYQDAVALSRQLDNASLLTFKAEGHTAFGRSACATDAVTGYLVDLKVPAKGATCADETQPPTVTPKVAPPGTTLGELRNGVDERLDRLGSLR</sequence>
<feature type="region of interest" description="Disordered" evidence="4">
    <location>
        <begin position="58"/>
        <end position="77"/>
    </location>
</feature>
<protein>
    <submittedName>
        <fullName evidence="7">Pimeloyl-ACP methyl ester carboxylesterase</fullName>
    </submittedName>
</protein>
<dbReference type="Gene3D" id="3.40.50.1820">
    <property type="entry name" value="alpha/beta hydrolase"/>
    <property type="match status" value="1"/>
</dbReference>
<feature type="domain" description="AB hydrolase-1" evidence="5">
    <location>
        <begin position="124"/>
        <end position="282"/>
    </location>
</feature>
<feature type="region of interest" description="Disordered" evidence="4">
    <location>
        <begin position="535"/>
        <end position="557"/>
    </location>
</feature>
<dbReference type="InterPro" id="IPR051601">
    <property type="entry name" value="Serine_prot/Carboxylest_S33"/>
</dbReference>
<dbReference type="Proteomes" id="UP001230328">
    <property type="component" value="Unassembled WGS sequence"/>
</dbReference>
<evidence type="ECO:0000256" key="4">
    <source>
        <dbReference type="SAM" id="MobiDB-lite"/>
    </source>
</evidence>
<evidence type="ECO:0000259" key="6">
    <source>
        <dbReference type="Pfam" id="PF08386"/>
    </source>
</evidence>
<feature type="region of interest" description="Disordered" evidence="4">
    <location>
        <begin position="1"/>
        <end position="26"/>
    </location>
</feature>
<dbReference type="EMBL" id="JAUSZI010000002">
    <property type="protein sequence ID" value="MDQ1027967.1"/>
    <property type="molecule type" value="Genomic_DNA"/>
</dbReference>
<organism evidence="7 8">
    <name type="scientific">Streptomyces umbrinus</name>
    <dbReference type="NCBI Taxonomy" id="67370"/>
    <lineage>
        <taxon>Bacteria</taxon>
        <taxon>Bacillati</taxon>
        <taxon>Actinomycetota</taxon>
        <taxon>Actinomycetes</taxon>
        <taxon>Kitasatosporales</taxon>
        <taxon>Streptomycetaceae</taxon>
        <taxon>Streptomyces</taxon>
        <taxon>Streptomyces phaeochromogenes group</taxon>
    </lineage>
</organism>
<evidence type="ECO:0000256" key="3">
    <source>
        <dbReference type="ARBA" id="ARBA00022801"/>
    </source>
</evidence>
<gene>
    <name evidence="7" type="ORF">QF035_005549</name>
</gene>
<dbReference type="PANTHER" id="PTHR43248:SF29">
    <property type="entry name" value="TRIPEPTIDYL AMINOPEPTIDASE"/>
    <property type="match status" value="1"/>
</dbReference>
<dbReference type="InterPro" id="IPR000073">
    <property type="entry name" value="AB_hydrolase_1"/>
</dbReference>
<dbReference type="PANTHER" id="PTHR43248">
    <property type="entry name" value="2-SUCCINYL-6-HYDROXY-2,4-CYCLOHEXADIENE-1-CARBOXYLATE SYNTHASE"/>
    <property type="match status" value="1"/>
</dbReference>